<reference evidence="1 2" key="1">
    <citation type="submission" date="2020-08" db="EMBL/GenBank/DDBJ databases">
        <title>Genomic Encyclopedia of Type Strains, Phase IV (KMG-IV): sequencing the most valuable type-strain genomes for metagenomic binning, comparative biology and taxonomic classification.</title>
        <authorList>
            <person name="Goeker M."/>
        </authorList>
    </citation>
    <scope>NUCLEOTIDE SEQUENCE [LARGE SCALE GENOMIC DNA]</scope>
    <source>
        <strain evidence="1 2">DSM 29007</strain>
    </source>
</reference>
<comment type="caution">
    <text evidence="1">The sequence shown here is derived from an EMBL/GenBank/DDBJ whole genome shotgun (WGS) entry which is preliminary data.</text>
</comment>
<proteinExistence type="predicted"/>
<dbReference type="AlphaFoldDB" id="A0A841GV23"/>
<evidence type="ECO:0000313" key="1">
    <source>
        <dbReference type="EMBL" id="MBB6069043.1"/>
    </source>
</evidence>
<dbReference type="GO" id="GO:0003677">
    <property type="term" value="F:DNA binding"/>
    <property type="evidence" value="ECO:0007669"/>
    <property type="project" value="UniProtKB-KW"/>
</dbReference>
<name>A0A841GV23_9BACT</name>
<sequence length="92" mass="10217">MHFSPSVTEVARNFAEYVNRVAFRGERFVLMRGRRAVAELRPVPIGMRLGDLPGLLASLPRLSPEDAAAFEDDLDTARGQLGALPEHDPWES</sequence>
<dbReference type="EMBL" id="JACHIA010000001">
    <property type="protein sequence ID" value="MBB6069043.1"/>
    <property type="molecule type" value="Genomic_DNA"/>
</dbReference>
<keyword evidence="2" id="KW-1185">Reference proteome</keyword>
<evidence type="ECO:0000313" key="2">
    <source>
        <dbReference type="Proteomes" id="UP000582837"/>
    </source>
</evidence>
<keyword evidence="1" id="KW-0238">DNA-binding</keyword>
<gene>
    <name evidence="1" type="ORF">HNQ61_000654</name>
</gene>
<protein>
    <submittedName>
        <fullName evidence="1">Antitoxin (DNA-binding transcriptional repressor) of toxin-antitoxin stability system</fullName>
    </submittedName>
</protein>
<dbReference type="RefSeq" id="WP_170031766.1">
    <property type="nucleotide sequence ID" value="NZ_JABDTL010000001.1"/>
</dbReference>
<accession>A0A841GV23</accession>
<organism evidence="1 2">
    <name type="scientific">Longimicrobium terrae</name>
    <dbReference type="NCBI Taxonomy" id="1639882"/>
    <lineage>
        <taxon>Bacteria</taxon>
        <taxon>Pseudomonadati</taxon>
        <taxon>Gemmatimonadota</taxon>
        <taxon>Longimicrobiia</taxon>
        <taxon>Longimicrobiales</taxon>
        <taxon>Longimicrobiaceae</taxon>
        <taxon>Longimicrobium</taxon>
    </lineage>
</organism>
<dbReference type="Proteomes" id="UP000582837">
    <property type="component" value="Unassembled WGS sequence"/>
</dbReference>